<feature type="chain" id="PRO_5012254854" evidence="1">
    <location>
        <begin position="28"/>
        <end position="205"/>
    </location>
</feature>
<dbReference type="STRING" id="1867956.BJF95_18665"/>
<dbReference type="Proteomes" id="UP000186894">
    <property type="component" value="Unassembled WGS sequence"/>
</dbReference>
<name>A0A1Q8ZTB0_9HYPH</name>
<dbReference type="EMBL" id="MKIM01000025">
    <property type="protein sequence ID" value="OLP45330.1"/>
    <property type="molecule type" value="Genomic_DNA"/>
</dbReference>
<dbReference type="InterPro" id="IPR010319">
    <property type="entry name" value="Transglutaminase-like_Cys_pept"/>
</dbReference>
<proteinExistence type="predicted"/>
<dbReference type="Gene3D" id="3.10.620.30">
    <property type="match status" value="1"/>
</dbReference>
<dbReference type="PANTHER" id="PTHR39327:SF1">
    <property type="entry name" value="BLR5470 PROTEIN"/>
    <property type="match status" value="1"/>
</dbReference>
<accession>A0A1Q8ZTB0</accession>
<dbReference type="Pfam" id="PF06035">
    <property type="entry name" value="Peptidase_C93"/>
    <property type="match status" value="1"/>
</dbReference>
<organism evidence="2 3">
    <name type="scientific">Rhizobium oryziradicis</name>
    <dbReference type="NCBI Taxonomy" id="1867956"/>
    <lineage>
        <taxon>Bacteria</taxon>
        <taxon>Pseudomonadati</taxon>
        <taxon>Pseudomonadota</taxon>
        <taxon>Alphaproteobacteria</taxon>
        <taxon>Hyphomicrobiales</taxon>
        <taxon>Rhizobiaceae</taxon>
        <taxon>Rhizobium/Agrobacterium group</taxon>
        <taxon>Rhizobium</taxon>
    </lineage>
</organism>
<dbReference type="AlphaFoldDB" id="A0A1Q8ZTB0"/>
<dbReference type="PANTHER" id="PTHR39327">
    <property type="match status" value="1"/>
</dbReference>
<reference evidence="2 3" key="1">
    <citation type="submission" date="2016-09" db="EMBL/GenBank/DDBJ databases">
        <title>Rhizobium oryziradicis sp. nov., isolated from the root of rice.</title>
        <authorList>
            <person name="Zhao J."/>
            <person name="Zhang X."/>
        </authorList>
    </citation>
    <scope>NUCLEOTIDE SEQUENCE [LARGE SCALE GENOMIC DNA]</scope>
    <source>
        <strain evidence="2 3">N19</strain>
    </source>
</reference>
<evidence type="ECO:0000256" key="1">
    <source>
        <dbReference type="SAM" id="SignalP"/>
    </source>
</evidence>
<sequence>MMTIRITRLAAIMALPLLLLANAPAYAGAFSATSMVTGSITSQPIGHYEFCLRYKAECQVRSKPAPARQVTDHGWDVIRAVNLDVNKTIIPMTDMEVYGREEWWEYPVDAGDCEDFVLLKRRKLLQAGFSESDLLITVVRKPDGEGHAVLTVRTSVGDYVLDNLVDDVKPWNETPYTYLKRQASFDTGRWVTIESGKDVPVAALK</sequence>
<feature type="signal peptide" evidence="1">
    <location>
        <begin position="1"/>
        <end position="27"/>
    </location>
</feature>
<comment type="caution">
    <text evidence="2">The sequence shown here is derived from an EMBL/GenBank/DDBJ whole genome shotgun (WGS) entry which is preliminary data.</text>
</comment>
<dbReference type="RefSeq" id="WP_075639241.1">
    <property type="nucleotide sequence ID" value="NZ_MKIM01000025.1"/>
</dbReference>
<keyword evidence="3" id="KW-1185">Reference proteome</keyword>
<gene>
    <name evidence="2" type="ORF">BJF95_18665</name>
</gene>
<keyword evidence="1" id="KW-0732">Signal</keyword>
<protein>
    <submittedName>
        <fullName evidence="2">Transglutaminase</fullName>
    </submittedName>
</protein>
<evidence type="ECO:0000313" key="3">
    <source>
        <dbReference type="Proteomes" id="UP000186894"/>
    </source>
</evidence>
<evidence type="ECO:0000313" key="2">
    <source>
        <dbReference type="EMBL" id="OLP45330.1"/>
    </source>
</evidence>